<name>A0ACD5IF95_9PROT</name>
<sequence>MWMPDPSPPPTPVHRYCVAAAAERYHVPVSLFYGILAAEDTRVGQKVQDANGSYDMGPMGINSLWLPALARYGITRSAILDSGCQNVAAGAWILARKLAGHQARATAFAHPRAFWRHVGDYNSAIPHWNHQYRQRVAELARRDFYRPLERISGGGHP</sequence>
<evidence type="ECO:0000313" key="2">
    <source>
        <dbReference type="Proteomes" id="UP001196097"/>
    </source>
</evidence>
<gene>
    <name evidence="1" type="ORF">HF292_011475</name>
</gene>
<reference evidence="1 2" key="1">
    <citation type="journal article" date="2021" name="ISME J.">
        <title>Genomic evolution of the class Acidithiobacillia: deep-branching Proteobacteria living in extreme acidic conditions.</title>
        <authorList>
            <person name="Moya-Beltran A."/>
            <person name="Beard S."/>
            <person name="Rojas-Villalobos C."/>
            <person name="Issotta F."/>
            <person name="Gallardo Y."/>
            <person name="Ulloa R."/>
            <person name="Giaveno A."/>
            <person name="Degli Esposti M."/>
            <person name="Johnson D.B."/>
            <person name="Quatrini R."/>
        </authorList>
    </citation>
    <scope>NUCLEOTIDE SEQUENCE [LARGE SCALE GENOMIC DNA]</scope>
    <source>
        <strain evidence="1 2">CF3</strain>
    </source>
</reference>
<dbReference type="Proteomes" id="UP001196097">
    <property type="component" value="Chromosome"/>
</dbReference>
<organism evidence="1 2">
    <name type="scientific">Acidithiobacillus ferruginosus</name>
    <dbReference type="NCBI Taxonomy" id="3063951"/>
    <lineage>
        <taxon>Bacteria</taxon>
        <taxon>Pseudomonadati</taxon>
        <taxon>Pseudomonadota</taxon>
        <taxon>Acidithiobacillia</taxon>
        <taxon>Acidithiobacillales</taxon>
        <taxon>Acidithiobacillaceae</taxon>
        <taxon>Acidithiobacillus</taxon>
    </lineage>
</organism>
<evidence type="ECO:0000313" key="1">
    <source>
        <dbReference type="EMBL" id="XRP72412.1"/>
    </source>
</evidence>
<accession>A0ACD5IF95</accession>
<dbReference type="EMBL" id="CP130946">
    <property type="protein sequence ID" value="XRP72412.1"/>
    <property type="molecule type" value="Genomic_DNA"/>
</dbReference>
<proteinExistence type="predicted"/>
<protein>
    <submittedName>
        <fullName evidence="1">Lytic transglycosylase domain-containing protein</fullName>
    </submittedName>
</protein>
<keyword evidence="2" id="KW-1185">Reference proteome</keyword>